<evidence type="ECO:0000259" key="8">
    <source>
        <dbReference type="PROSITE" id="PS50928"/>
    </source>
</evidence>
<proteinExistence type="inferred from homology"/>
<evidence type="ECO:0000313" key="10">
    <source>
        <dbReference type="Proteomes" id="UP000625210"/>
    </source>
</evidence>
<comment type="similarity">
    <text evidence="7">Belongs to the binding-protein-dependent transport system permease family.</text>
</comment>
<evidence type="ECO:0000256" key="1">
    <source>
        <dbReference type="ARBA" id="ARBA00004651"/>
    </source>
</evidence>
<keyword evidence="10" id="KW-1185">Reference proteome</keyword>
<evidence type="ECO:0000256" key="3">
    <source>
        <dbReference type="ARBA" id="ARBA00022475"/>
    </source>
</evidence>
<dbReference type="AlphaFoldDB" id="A0A8J2VGU9"/>
<dbReference type="EMBL" id="BMHQ01000001">
    <property type="protein sequence ID" value="GGE03861.1"/>
    <property type="molecule type" value="Genomic_DNA"/>
</dbReference>
<feature type="domain" description="ABC transmembrane type-1" evidence="8">
    <location>
        <begin position="91"/>
        <end position="281"/>
    </location>
</feature>
<dbReference type="Gene3D" id="1.10.3720.10">
    <property type="entry name" value="MetI-like"/>
    <property type="match status" value="1"/>
</dbReference>
<evidence type="ECO:0000256" key="4">
    <source>
        <dbReference type="ARBA" id="ARBA00022692"/>
    </source>
</evidence>
<dbReference type="RefSeq" id="WP_188645975.1">
    <property type="nucleotide sequence ID" value="NZ_BMHQ01000001.1"/>
</dbReference>
<evidence type="ECO:0000256" key="6">
    <source>
        <dbReference type="ARBA" id="ARBA00023136"/>
    </source>
</evidence>
<accession>A0A8J2VGU9</accession>
<feature type="transmembrane region" description="Helical" evidence="7">
    <location>
        <begin position="126"/>
        <end position="150"/>
    </location>
</feature>
<evidence type="ECO:0000256" key="5">
    <source>
        <dbReference type="ARBA" id="ARBA00022989"/>
    </source>
</evidence>
<dbReference type="PANTHER" id="PTHR43744:SF8">
    <property type="entry name" value="SN-GLYCEROL-3-PHOSPHATE TRANSPORT SYSTEM PERMEASE PROTEIN UGPE"/>
    <property type="match status" value="1"/>
</dbReference>
<keyword evidence="4 7" id="KW-0812">Transmembrane</keyword>
<keyword evidence="2 7" id="KW-0813">Transport</keyword>
<dbReference type="InterPro" id="IPR035906">
    <property type="entry name" value="MetI-like_sf"/>
</dbReference>
<organism evidence="9 10">
    <name type="scientific">Marinithermofilum abyssi</name>
    <dbReference type="NCBI Taxonomy" id="1571185"/>
    <lineage>
        <taxon>Bacteria</taxon>
        <taxon>Bacillati</taxon>
        <taxon>Bacillota</taxon>
        <taxon>Bacilli</taxon>
        <taxon>Bacillales</taxon>
        <taxon>Thermoactinomycetaceae</taxon>
        <taxon>Marinithermofilum</taxon>
    </lineage>
</organism>
<feature type="transmembrane region" description="Helical" evidence="7">
    <location>
        <begin position="94"/>
        <end position="114"/>
    </location>
</feature>
<gene>
    <name evidence="9" type="ORF">GCM10011571_00980</name>
</gene>
<reference evidence="9" key="1">
    <citation type="journal article" date="2014" name="Int. J. Syst. Evol. Microbiol.">
        <title>Complete genome sequence of Corynebacterium casei LMG S-19264T (=DSM 44701T), isolated from a smear-ripened cheese.</title>
        <authorList>
            <consortium name="US DOE Joint Genome Institute (JGI-PGF)"/>
            <person name="Walter F."/>
            <person name="Albersmeier A."/>
            <person name="Kalinowski J."/>
            <person name="Ruckert C."/>
        </authorList>
    </citation>
    <scope>NUCLEOTIDE SEQUENCE</scope>
    <source>
        <strain evidence="9">CGMCC 1.15179</strain>
    </source>
</reference>
<dbReference type="PANTHER" id="PTHR43744">
    <property type="entry name" value="ABC TRANSPORTER PERMEASE PROTEIN MG189-RELATED-RELATED"/>
    <property type="match status" value="1"/>
</dbReference>
<dbReference type="PROSITE" id="PS50928">
    <property type="entry name" value="ABC_TM1"/>
    <property type="match status" value="1"/>
</dbReference>
<keyword evidence="3" id="KW-1003">Cell membrane</keyword>
<dbReference type="CDD" id="cd06261">
    <property type="entry name" value="TM_PBP2"/>
    <property type="match status" value="1"/>
</dbReference>
<dbReference type="GO" id="GO:0005886">
    <property type="term" value="C:plasma membrane"/>
    <property type="evidence" value="ECO:0007669"/>
    <property type="project" value="UniProtKB-SubCell"/>
</dbReference>
<comment type="caution">
    <text evidence="9">The sequence shown here is derived from an EMBL/GenBank/DDBJ whole genome shotgun (WGS) entry which is preliminary data.</text>
</comment>
<evidence type="ECO:0000256" key="2">
    <source>
        <dbReference type="ARBA" id="ARBA00022448"/>
    </source>
</evidence>
<dbReference type="GO" id="GO:0055085">
    <property type="term" value="P:transmembrane transport"/>
    <property type="evidence" value="ECO:0007669"/>
    <property type="project" value="InterPro"/>
</dbReference>
<feature type="transmembrane region" description="Helical" evidence="7">
    <location>
        <begin position="202"/>
        <end position="227"/>
    </location>
</feature>
<evidence type="ECO:0000256" key="7">
    <source>
        <dbReference type="RuleBase" id="RU363032"/>
    </source>
</evidence>
<dbReference type="Pfam" id="PF00528">
    <property type="entry name" value="BPD_transp_1"/>
    <property type="match status" value="1"/>
</dbReference>
<keyword evidence="5 7" id="KW-1133">Transmembrane helix</keyword>
<feature type="transmembrane region" description="Helical" evidence="7">
    <location>
        <begin position="162"/>
        <end position="181"/>
    </location>
</feature>
<feature type="transmembrane region" description="Helical" evidence="7">
    <location>
        <begin position="29"/>
        <end position="52"/>
    </location>
</feature>
<name>A0A8J2VGU9_9BACL</name>
<reference evidence="9" key="2">
    <citation type="submission" date="2020-09" db="EMBL/GenBank/DDBJ databases">
        <authorList>
            <person name="Sun Q."/>
            <person name="Zhou Y."/>
        </authorList>
    </citation>
    <scope>NUCLEOTIDE SEQUENCE</scope>
    <source>
        <strain evidence="9">CGMCC 1.15179</strain>
    </source>
</reference>
<feature type="transmembrane region" description="Helical" evidence="7">
    <location>
        <begin position="262"/>
        <end position="280"/>
    </location>
</feature>
<dbReference type="SUPFAM" id="SSF161098">
    <property type="entry name" value="MetI-like"/>
    <property type="match status" value="1"/>
</dbReference>
<dbReference type="InterPro" id="IPR000515">
    <property type="entry name" value="MetI-like"/>
</dbReference>
<evidence type="ECO:0000313" key="9">
    <source>
        <dbReference type="EMBL" id="GGE03861.1"/>
    </source>
</evidence>
<comment type="subcellular location">
    <subcellularLocation>
        <location evidence="1 7">Cell membrane</location>
        <topology evidence="1 7">Multi-pass membrane protein</topology>
    </subcellularLocation>
</comment>
<dbReference type="Proteomes" id="UP000625210">
    <property type="component" value="Unassembled WGS sequence"/>
</dbReference>
<protein>
    <submittedName>
        <fullName evidence="9">Sugar ABC transporter permease</fullName>
    </submittedName>
</protein>
<keyword evidence="6 7" id="KW-0472">Membrane</keyword>
<sequence>MGFSTASAKSVALPAGKERSRRWFRLKKVLLPHLVLSSLGLVFLFPFIWLLLSSLKTPAEIFQFPPTIWPKDPQWGNFVRAFEAMPFSRYTMNTLFLCAVNIIGQLISAPLVAYSLAKIEWKGRKYIFAIIIATMILPPQVTMIPVYIIYAQLGWVNTYLPLTIGAFFGSSFNIFLLRQFMMGIPRELSEAARIDGASELRIFFQIIYPLLKAPLTAIAIFTFVGVWNDFMGPLIYLNDDSLWTISLGLQGFQSEHGAQWELLMAAAAVFTLPTVLIYFIGQKKFMEAGAAMTSFK</sequence>